<comment type="caution">
    <text evidence="2">The sequence shown here is derived from an EMBL/GenBank/DDBJ whole genome shotgun (WGS) entry which is preliminary data.</text>
</comment>
<accession>A0ABQ8FP54</accession>
<feature type="compositionally biased region" description="Basic and acidic residues" evidence="1">
    <location>
        <begin position="148"/>
        <end position="158"/>
    </location>
</feature>
<keyword evidence="3" id="KW-1185">Reference proteome</keyword>
<reference evidence="2 3" key="1">
    <citation type="journal article" date="2021" name="Nat. Commun.">
        <title>Genetic determinants of endophytism in the Arabidopsis root mycobiome.</title>
        <authorList>
            <person name="Mesny F."/>
            <person name="Miyauchi S."/>
            <person name="Thiergart T."/>
            <person name="Pickel B."/>
            <person name="Atanasova L."/>
            <person name="Karlsson M."/>
            <person name="Huettel B."/>
            <person name="Barry K.W."/>
            <person name="Haridas S."/>
            <person name="Chen C."/>
            <person name="Bauer D."/>
            <person name="Andreopoulos W."/>
            <person name="Pangilinan J."/>
            <person name="LaButti K."/>
            <person name="Riley R."/>
            <person name="Lipzen A."/>
            <person name="Clum A."/>
            <person name="Drula E."/>
            <person name="Henrissat B."/>
            <person name="Kohler A."/>
            <person name="Grigoriev I.V."/>
            <person name="Martin F.M."/>
            <person name="Hacquard S."/>
        </authorList>
    </citation>
    <scope>NUCLEOTIDE SEQUENCE [LARGE SCALE GENOMIC DNA]</scope>
    <source>
        <strain evidence="2 3">MPI-SDFR-AT-0080</strain>
    </source>
</reference>
<name>A0ABQ8FP54_9PEZI</name>
<dbReference type="InterPro" id="IPR038765">
    <property type="entry name" value="Papain-like_cys_pep_sf"/>
</dbReference>
<proteinExistence type="predicted"/>
<feature type="compositionally biased region" description="Polar residues" evidence="1">
    <location>
        <begin position="82"/>
        <end position="96"/>
    </location>
</feature>
<feature type="compositionally biased region" description="Basic and acidic residues" evidence="1">
    <location>
        <begin position="117"/>
        <end position="129"/>
    </location>
</feature>
<protein>
    <recommendedName>
        <fullName evidence="4">Ubiquitin-like protease family profile domain-containing protein</fullName>
    </recommendedName>
</protein>
<dbReference type="EMBL" id="JAGTJR010000163">
    <property type="protein sequence ID" value="KAH7000830.1"/>
    <property type="molecule type" value="Genomic_DNA"/>
</dbReference>
<evidence type="ECO:0000313" key="2">
    <source>
        <dbReference type="EMBL" id="KAH7000830.1"/>
    </source>
</evidence>
<feature type="non-terminal residue" evidence="2">
    <location>
        <position position="1"/>
    </location>
</feature>
<dbReference type="SUPFAM" id="SSF54001">
    <property type="entry name" value="Cysteine proteinases"/>
    <property type="match status" value="1"/>
</dbReference>
<dbReference type="Proteomes" id="UP000774617">
    <property type="component" value="Unassembled WGS sequence"/>
</dbReference>
<evidence type="ECO:0008006" key="4">
    <source>
        <dbReference type="Google" id="ProtNLM"/>
    </source>
</evidence>
<feature type="compositionally biased region" description="Pro residues" evidence="1">
    <location>
        <begin position="68"/>
        <end position="81"/>
    </location>
</feature>
<feature type="compositionally biased region" description="Acidic residues" evidence="1">
    <location>
        <begin position="13"/>
        <end position="25"/>
    </location>
</feature>
<sequence length="342" mass="37515">SSAESDAHGPDCQADEDEVYSDDEPKEPYSNAYPTSDHAPGNTTSVVDKDIEAFIDATIRSATTEFPTPSPEWPQAPPTPGDPTSDTLKSRSNTPTVREINHDGSEDSITVLGISKVPRDATSADKEDWLLPPRLNPKRLSSSSKTPRIFEHRSAATEKRNQSISTCESVEAKINRLIEEALPFLQAIDLSQRTLECFQPGQRLNDEAISKTLETILPAKAAPLIASFAITNFPSFGLSKNFTELETASAIRPQLVHEIDSTHLFIAYNVLAHSLQLSADGSGNHWILIVVDFLNTNIHLFGAEKGLETPARIIARNVGQLVNAFRAAEGYDEIKWTEPRIS</sequence>
<evidence type="ECO:0000256" key="1">
    <source>
        <dbReference type="SAM" id="MobiDB-lite"/>
    </source>
</evidence>
<gene>
    <name evidence="2" type="ORF">B0J12DRAFT_733951</name>
</gene>
<organism evidence="2 3">
    <name type="scientific">Macrophomina phaseolina</name>
    <dbReference type="NCBI Taxonomy" id="35725"/>
    <lineage>
        <taxon>Eukaryota</taxon>
        <taxon>Fungi</taxon>
        <taxon>Dikarya</taxon>
        <taxon>Ascomycota</taxon>
        <taxon>Pezizomycotina</taxon>
        <taxon>Dothideomycetes</taxon>
        <taxon>Dothideomycetes incertae sedis</taxon>
        <taxon>Botryosphaeriales</taxon>
        <taxon>Botryosphaeriaceae</taxon>
        <taxon>Macrophomina</taxon>
    </lineage>
</organism>
<feature type="region of interest" description="Disordered" evidence="1">
    <location>
        <begin position="1"/>
        <end position="158"/>
    </location>
</feature>
<evidence type="ECO:0000313" key="3">
    <source>
        <dbReference type="Proteomes" id="UP000774617"/>
    </source>
</evidence>